<dbReference type="EMBL" id="BARV01007362">
    <property type="protein sequence ID" value="GAI06934.1"/>
    <property type="molecule type" value="Genomic_DNA"/>
</dbReference>
<sequence length="404" mass="44539">TIQCMERFEIPLSEVSFLVHGTTVVINALLEGKGAKTALITTKGFRDVLEIGRSNRTEMYNALYKKPTPLVPRYLRLEVKERMGGDSKVLIPLEIRDLAQIIEQMRKKEVESIAVCLINAYANPKHEQEIGKLLDERYPEATVSLSHNITRRYYEYERTSTTVQNAYVMPVVQRYVRCLEEELIKRRFQSILQIMQSNGGIMKSAVAREMPISMVESGPVAGAIGGAQLASMIGYNNVITYDMGGTTAKTSIVREGLPETTDQYLIEGRPILLPVVDIREIGAGGGSIAWIDEAGALHVGPQSAGAEPGPACYMQDGLKPTVTDADLQLGILDPDYFLGGEKDISPELARETIQKIARYFDISVDEAALGIVKIVNNNMSGLLQSMTVKRGYDPRDFAMVAFGG</sequence>
<organism evidence="3">
    <name type="scientific">marine sediment metagenome</name>
    <dbReference type="NCBI Taxonomy" id="412755"/>
    <lineage>
        <taxon>unclassified sequences</taxon>
        <taxon>metagenomes</taxon>
        <taxon>ecological metagenomes</taxon>
    </lineage>
</organism>
<reference evidence="3" key="1">
    <citation type="journal article" date="2014" name="Front. Microbiol.">
        <title>High frequency of phylogenetically diverse reductive dehalogenase-homologous genes in deep subseafloor sedimentary metagenomes.</title>
        <authorList>
            <person name="Kawai M."/>
            <person name="Futagami T."/>
            <person name="Toyoda A."/>
            <person name="Takaki Y."/>
            <person name="Nishi S."/>
            <person name="Hori S."/>
            <person name="Arai W."/>
            <person name="Tsubouchi T."/>
            <person name="Morono Y."/>
            <person name="Uchiyama I."/>
            <person name="Ito T."/>
            <person name="Fujiyama A."/>
            <person name="Inagaki F."/>
            <person name="Takami H."/>
        </authorList>
    </citation>
    <scope>NUCLEOTIDE SEQUENCE</scope>
    <source>
        <strain evidence="3">Expedition CK06-06</strain>
    </source>
</reference>
<feature type="domain" description="Hydantoinase A/oxoprolinase" evidence="1">
    <location>
        <begin position="158"/>
        <end position="404"/>
    </location>
</feature>
<feature type="non-terminal residue" evidence="3">
    <location>
        <position position="1"/>
    </location>
</feature>
<comment type="caution">
    <text evidence="3">The sequence shown here is derived from an EMBL/GenBank/DDBJ whole genome shotgun (WGS) entry which is preliminary data.</text>
</comment>
<feature type="non-terminal residue" evidence="3">
    <location>
        <position position="404"/>
    </location>
</feature>
<dbReference type="PANTHER" id="PTHR11365">
    <property type="entry name" value="5-OXOPROLINASE RELATED"/>
    <property type="match status" value="1"/>
</dbReference>
<dbReference type="GO" id="GO:0006749">
    <property type="term" value="P:glutathione metabolic process"/>
    <property type="evidence" value="ECO:0007669"/>
    <property type="project" value="TreeGrafter"/>
</dbReference>
<name>X1MKQ1_9ZZZZ</name>
<proteinExistence type="predicted"/>
<dbReference type="InterPro" id="IPR002821">
    <property type="entry name" value="Hydantoinase_A"/>
</dbReference>
<dbReference type="PANTHER" id="PTHR11365:SF23">
    <property type="entry name" value="HYPOTHETICAL 5-OXOPROLINASE (EUROFUNG)-RELATED"/>
    <property type="match status" value="1"/>
</dbReference>
<dbReference type="InterPro" id="IPR045079">
    <property type="entry name" value="Oxoprolinase-like"/>
</dbReference>
<evidence type="ECO:0008006" key="4">
    <source>
        <dbReference type="Google" id="ProtNLM"/>
    </source>
</evidence>
<accession>X1MKQ1</accession>
<evidence type="ECO:0000259" key="1">
    <source>
        <dbReference type="Pfam" id="PF01968"/>
    </source>
</evidence>
<gene>
    <name evidence="3" type="ORF">S06H3_15006</name>
</gene>
<evidence type="ECO:0000259" key="2">
    <source>
        <dbReference type="Pfam" id="PF05378"/>
    </source>
</evidence>
<dbReference type="AlphaFoldDB" id="X1MKQ1"/>
<feature type="domain" description="Hydantoinase/oxoprolinase N-terminal" evidence="2">
    <location>
        <begin position="12"/>
        <end position="136"/>
    </location>
</feature>
<dbReference type="Pfam" id="PF05378">
    <property type="entry name" value="Hydant_A_N"/>
    <property type="match status" value="1"/>
</dbReference>
<protein>
    <recommendedName>
        <fullName evidence="4">Hydantoinase/oxoprolinase family protein</fullName>
    </recommendedName>
</protein>
<dbReference type="Pfam" id="PF01968">
    <property type="entry name" value="Hydantoinase_A"/>
    <property type="match status" value="1"/>
</dbReference>
<dbReference type="GO" id="GO:0005829">
    <property type="term" value="C:cytosol"/>
    <property type="evidence" value="ECO:0007669"/>
    <property type="project" value="TreeGrafter"/>
</dbReference>
<dbReference type="InterPro" id="IPR008040">
    <property type="entry name" value="Hydant_A_N"/>
</dbReference>
<evidence type="ECO:0000313" key="3">
    <source>
        <dbReference type="EMBL" id="GAI06934.1"/>
    </source>
</evidence>
<dbReference type="GO" id="GO:0017168">
    <property type="term" value="F:5-oxoprolinase (ATP-hydrolyzing) activity"/>
    <property type="evidence" value="ECO:0007669"/>
    <property type="project" value="TreeGrafter"/>
</dbReference>